<dbReference type="PROSITE" id="PS00217">
    <property type="entry name" value="SUGAR_TRANSPORT_2"/>
    <property type="match status" value="1"/>
</dbReference>
<dbReference type="Pfam" id="PF00083">
    <property type="entry name" value="Sugar_tr"/>
    <property type="match status" value="1"/>
</dbReference>
<evidence type="ECO:0000256" key="6">
    <source>
        <dbReference type="ARBA" id="ARBA00023136"/>
    </source>
</evidence>
<evidence type="ECO:0000256" key="7">
    <source>
        <dbReference type="RuleBase" id="RU003346"/>
    </source>
</evidence>
<evidence type="ECO:0000313" key="10">
    <source>
        <dbReference type="EMBL" id="TXG37478.1"/>
    </source>
</evidence>
<dbReference type="AlphaFoldDB" id="A0A5C7GIP1"/>
<keyword evidence="11" id="KW-1185">Reference proteome</keyword>
<gene>
    <name evidence="10" type="ORF">FUA22_13100</name>
</gene>
<feature type="domain" description="Major facilitator superfamily (MFS) profile" evidence="9">
    <location>
        <begin position="8"/>
        <end position="425"/>
    </location>
</feature>
<feature type="transmembrane region" description="Helical" evidence="8">
    <location>
        <begin position="335"/>
        <end position="359"/>
    </location>
</feature>
<protein>
    <submittedName>
        <fullName evidence="10">Sugar porter family MFS transporter</fullName>
    </submittedName>
</protein>
<dbReference type="InterPro" id="IPR005828">
    <property type="entry name" value="MFS_sugar_transport-like"/>
</dbReference>
<dbReference type="PRINTS" id="PR00171">
    <property type="entry name" value="SUGRTRNSPORT"/>
</dbReference>
<dbReference type="PANTHER" id="PTHR48020">
    <property type="entry name" value="PROTON MYO-INOSITOL COTRANSPORTER"/>
    <property type="match status" value="1"/>
</dbReference>
<dbReference type="GO" id="GO:0016020">
    <property type="term" value="C:membrane"/>
    <property type="evidence" value="ECO:0007669"/>
    <property type="project" value="UniProtKB-SubCell"/>
</dbReference>
<organism evidence="10 11">
    <name type="scientific">Seonamhaeicola maritimus</name>
    <dbReference type="NCBI Taxonomy" id="2591822"/>
    <lineage>
        <taxon>Bacteria</taxon>
        <taxon>Pseudomonadati</taxon>
        <taxon>Bacteroidota</taxon>
        <taxon>Flavobacteriia</taxon>
        <taxon>Flavobacteriales</taxon>
        <taxon>Flavobacteriaceae</taxon>
    </lineage>
</organism>
<accession>A0A5C7GIP1</accession>
<keyword evidence="5 8" id="KW-1133">Transmembrane helix</keyword>
<dbReference type="NCBIfam" id="TIGR00879">
    <property type="entry name" value="SP"/>
    <property type="match status" value="1"/>
</dbReference>
<keyword evidence="3 7" id="KW-0813">Transport</keyword>
<dbReference type="EMBL" id="VRKQ01000010">
    <property type="protein sequence ID" value="TXG37478.1"/>
    <property type="molecule type" value="Genomic_DNA"/>
</dbReference>
<evidence type="ECO:0000313" key="11">
    <source>
        <dbReference type="Proteomes" id="UP000321080"/>
    </source>
</evidence>
<dbReference type="Gene3D" id="1.20.1250.20">
    <property type="entry name" value="MFS general substrate transporter like domains"/>
    <property type="match status" value="1"/>
</dbReference>
<dbReference type="Proteomes" id="UP000321080">
    <property type="component" value="Unassembled WGS sequence"/>
</dbReference>
<proteinExistence type="inferred from homology"/>
<comment type="subcellular location">
    <subcellularLocation>
        <location evidence="1">Membrane</location>
        <topology evidence="1">Multi-pass membrane protein</topology>
    </subcellularLocation>
</comment>
<feature type="transmembrane region" description="Helical" evidence="8">
    <location>
        <begin position="403"/>
        <end position="421"/>
    </location>
</feature>
<evidence type="ECO:0000256" key="8">
    <source>
        <dbReference type="SAM" id="Phobius"/>
    </source>
</evidence>
<dbReference type="InterPro" id="IPR005829">
    <property type="entry name" value="Sugar_transporter_CS"/>
</dbReference>
<reference evidence="10 11" key="1">
    <citation type="submission" date="2019-08" db="EMBL/GenBank/DDBJ databases">
        <title>Seonamhaeicola sediminis sp. nov., isolated from marine sediment.</title>
        <authorList>
            <person name="Cao W.R."/>
        </authorList>
    </citation>
    <scope>NUCLEOTIDE SEQUENCE [LARGE SCALE GENOMIC DNA]</scope>
    <source>
        <strain evidence="10 11">1505</strain>
    </source>
</reference>
<dbReference type="PROSITE" id="PS50850">
    <property type="entry name" value="MFS"/>
    <property type="match status" value="1"/>
</dbReference>
<dbReference type="RefSeq" id="WP_147769004.1">
    <property type="nucleotide sequence ID" value="NZ_VRKQ01000010.1"/>
</dbReference>
<dbReference type="InterPro" id="IPR050814">
    <property type="entry name" value="Myo-inositol_Transporter"/>
</dbReference>
<dbReference type="InterPro" id="IPR020846">
    <property type="entry name" value="MFS_dom"/>
</dbReference>
<dbReference type="PROSITE" id="PS00216">
    <property type="entry name" value="SUGAR_TRANSPORT_1"/>
    <property type="match status" value="1"/>
</dbReference>
<evidence type="ECO:0000256" key="1">
    <source>
        <dbReference type="ARBA" id="ARBA00004141"/>
    </source>
</evidence>
<dbReference type="OrthoDB" id="9783823at2"/>
<feature type="transmembrane region" description="Helical" evidence="8">
    <location>
        <begin position="242"/>
        <end position="264"/>
    </location>
</feature>
<evidence type="ECO:0000256" key="5">
    <source>
        <dbReference type="ARBA" id="ARBA00022989"/>
    </source>
</evidence>
<feature type="transmembrane region" description="Helical" evidence="8">
    <location>
        <begin position="133"/>
        <end position="156"/>
    </location>
</feature>
<dbReference type="InterPro" id="IPR036259">
    <property type="entry name" value="MFS_trans_sf"/>
</dbReference>
<feature type="transmembrane region" description="Helical" evidence="8">
    <location>
        <begin position="276"/>
        <end position="300"/>
    </location>
</feature>
<sequence length="438" mass="48062">MSKKILIWSITAALAGFLFGFDTVVISGAEKKLQLLWGSSDMFHGVVVIGMALWGTVIGAFFGGIPTNKLGRKKTLVWIGVLYTISALGSALANDPITFAVFRFIGGLGVGASTIAAPAYISEIAPAKDRGKLVGLYQFNIVFGILVAFLSNYLLINIGENAWRWMVGVEAIPAAIYTLIVFTVPRSPRWLLTKFRKSEAVSVLQVINPDQDPEKLMMEIKIEMENTVPNENIFLKKYRYPLILAFLIAFFNQLSGINALLYYAPRILAEAGLEESSALLSSIGVGVTNLIFTLLGIYLIDRLGRKQLMYICSFGYIISLSLVSASFFLSWSSGAMPIFLFMFIAAHAIGQGTVIWVFISEIFPNHLRGSGQSFGSSVHWVLAAVVPSLVPVLFSTIGAGMVFLIFAIMMIFQLLFVIFMMPETKGVSLEELSKKIIK</sequence>
<evidence type="ECO:0000256" key="2">
    <source>
        <dbReference type="ARBA" id="ARBA00010992"/>
    </source>
</evidence>
<dbReference type="GO" id="GO:0022857">
    <property type="term" value="F:transmembrane transporter activity"/>
    <property type="evidence" value="ECO:0007669"/>
    <property type="project" value="InterPro"/>
</dbReference>
<feature type="transmembrane region" description="Helical" evidence="8">
    <location>
        <begin position="162"/>
        <end position="184"/>
    </location>
</feature>
<evidence type="ECO:0000256" key="3">
    <source>
        <dbReference type="ARBA" id="ARBA00022448"/>
    </source>
</evidence>
<evidence type="ECO:0000256" key="4">
    <source>
        <dbReference type="ARBA" id="ARBA00022692"/>
    </source>
</evidence>
<comment type="caution">
    <text evidence="10">The sequence shown here is derived from an EMBL/GenBank/DDBJ whole genome shotgun (WGS) entry which is preliminary data.</text>
</comment>
<feature type="transmembrane region" description="Helical" evidence="8">
    <location>
        <begin position="380"/>
        <end position="397"/>
    </location>
</feature>
<feature type="transmembrane region" description="Helical" evidence="8">
    <location>
        <begin position="43"/>
        <end position="63"/>
    </location>
</feature>
<keyword evidence="6 8" id="KW-0472">Membrane</keyword>
<feature type="transmembrane region" description="Helical" evidence="8">
    <location>
        <begin position="307"/>
        <end position="329"/>
    </location>
</feature>
<name>A0A5C7GIP1_9FLAO</name>
<dbReference type="InterPro" id="IPR003663">
    <property type="entry name" value="Sugar/inositol_transpt"/>
</dbReference>
<dbReference type="PANTHER" id="PTHR48020:SF12">
    <property type="entry name" value="PROTON MYO-INOSITOL COTRANSPORTER"/>
    <property type="match status" value="1"/>
</dbReference>
<comment type="similarity">
    <text evidence="2 7">Belongs to the major facilitator superfamily. Sugar transporter (TC 2.A.1.1) family.</text>
</comment>
<feature type="transmembrane region" description="Helical" evidence="8">
    <location>
        <begin position="99"/>
        <end position="121"/>
    </location>
</feature>
<dbReference type="SUPFAM" id="SSF103473">
    <property type="entry name" value="MFS general substrate transporter"/>
    <property type="match status" value="1"/>
</dbReference>
<evidence type="ECO:0000259" key="9">
    <source>
        <dbReference type="PROSITE" id="PS50850"/>
    </source>
</evidence>
<feature type="transmembrane region" description="Helical" evidence="8">
    <location>
        <begin position="75"/>
        <end position="93"/>
    </location>
</feature>
<keyword evidence="4 8" id="KW-0812">Transmembrane</keyword>